<dbReference type="Proteomes" id="UP000623687">
    <property type="component" value="Unassembled WGS sequence"/>
</dbReference>
<sequence length="206" mass="22871">MVERKHENAASSEASGDQNKRVRRLNTPLLLRDSSTPQPSPRQSPGSPTPPRPTPRSPTPRSPTPRSPTPRSPTPRSPTPHSPTPPRPTPRSPTPHSPTPPPPTQLLPSNVWHQTIMKTTAITINLQGIRSPDEVHLRSQGSSLLLDASNADINYRWRANFRGPISPDFVFVGLVGEELRIMATAMMYRDDEYEPHEYPVAAQSPW</sequence>
<dbReference type="AlphaFoldDB" id="A0A8H6ZSD7"/>
<reference evidence="2" key="1">
    <citation type="submission" date="2019-07" db="EMBL/GenBank/DDBJ databases">
        <authorList>
            <person name="Palmer J.M."/>
        </authorList>
    </citation>
    <scope>NUCLEOTIDE SEQUENCE</scope>
    <source>
        <strain evidence="2">PC9</strain>
    </source>
</reference>
<organism evidence="2 3">
    <name type="scientific">Pleurotus ostreatus</name>
    <name type="common">Oyster mushroom</name>
    <name type="synonym">White-rot fungus</name>
    <dbReference type="NCBI Taxonomy" id="5322"/>
    <lineage>
        <taxon>Eukaryota</taxon>
        <taxon>Fungi</taxon>
        <taxon>Dikarya</taxon>
        <taxon>Basidiomycota</taxon>
        <taxon>Agaricomycotina</taxon>
        <taxon>Agaricomycetes</taxon>
        <taxon>Agaricomycetidae</taxon>
        <taxon>Agaricales</taxon>
        <taxon>Pleurotineae</taxon>
        <taxon>Pleurotaceae</taxon>
        <taxon>Pleurotus</taxon>
    </lineage>
</organism>
<evidence type="ECO:0000313" key="2">
    <source>
        <dbReference type="EMBL" id="KAF7426634.1"/>
    </source>
</evidence>
<proteinExistence type="predicted"/>
<feature type="region of interest" description="Disordered" evidence="1">
    <location>
        <begin position="1"/>
        <end position="108"/>
    </location>
</feature>
<dbReference type="VEuPathDB" id="FungiDB:PC9H_009003"/>
<dbReference type="EMBL" id="JACETU010000006">
    <property type="protein sequence ID" value="KAF7426634.1"/>
    <property type="molecule type" value="Genomic_DNA"/>
</dbReference>
<keyword evidence="3" id="KW-1185">Reference proteome</keyword>
<gene>
    <name evidence="2" type="ORF">PC9H_009003</name>
</gene>
<dbReference type="GeneID" id="59378821"/>
<name>A0A8H6ZSD7_PLEOS</name>
<dbReference type="RefSeq" id="XP_036629938.1">
    <property type="nucleotide sequence ID" value="XM_036778510.1"/>
</dbReference>
<evidence type="ECO:0000256" key="1">
    <source>
        <dbReference type="SAM" id="MobiDB-lite"/>
    </source>
</evidence>
<feature type="compositionally biased region" description="Pro residues" evidence="1">
    <location>
        <begin position="38"/>
        <end position="105"/>
    </location>
</feature>
<comment type="caution">
    <text evidence="2">The sequence shown here is derived from an EMBL/GenBank/DDBJ whole genome shotgun (WGS) entry which is preliminary data.</text>
</comment>
<accession>A0A8H6ZSD7</accession>
<evidence type="ECO:0000313" key="3">
    <source>
        <dbReference type="Proteomes" id="UP000623687"/>
    </source>
</evidence>
<protein>
    <submittedName>
        <fullName evidence="2">Uncharacterized protein</fullName>
    </submittedName>
</protein>
<dbReference type="PRINTS" id="PR01217">
    <property type="entry name" value="PRICHEXTENSN"/>
</dbReference>